<feature type="binding site" evidence="3">
    <location>
        <position position="210"/>
    </location>
    <ligand>
        <name>a divalent metal cation</name>
        <dbReference type="ChEBI" id="CHEBI:60240"/>
        <label>1</label>
    </ligand>
</feature>
<accession>A0A4R2LAJ7</accession>
<dbReference type="GO" id="GO:0004536">
    <property type="term" value="F:DNA nuclease activity"/>
    <property type="evidence" value="ECO:0007669"/>
    <property type="project" value="InterPro"/>
</dbReference>
<organism evidence="4 5">
    <name type="scientific">Frisingicoccus caecimuris</name>
    <dbReference type="NCBI Taxonomy" id="1796636"/>
    <lineage>
        <taxon>Bacteria</taxon>
        <taxon>Bacillati</taxon>
        <taxon>Bacillota</taxon>
        <taxon>Clostridia</taxon>
        <taxon>Lachnospirales</taxon>
        <taxon>Lachnospiraceae</taxon>
        <taxon>Frisingicoccus</taxon>
    </lineage>
</organism>
<feature type="binding site" evidence="3">
    <location>
        <position position="8"/>
    </location>
    <ligand>
        <name>a divalent metal cation</name>
        <dbReference type="ChEBI" id="CHEBI:60240"/>
        <label>1</label>
    </ligand>
</feature>
<dbReference type="CDD" id="cd01310">
    <property type="entry name" value="TatD_DNAse"/>
    <property type="match status" value="1"/>
</dbReference>
<dbReference type="PANTHER" id="PTHR46124:SF2">
    <property type="entry name" value="D-AMINOACYL-TRNA DEACYLASE"/>
    <property type="match status" value="1"/>
</dbReference>
<dbReference type="GO" id="GO:0016788">
    <property type="term" value="F:hydrolase activity, acting on ester bonds"/>
    <property type="evidence" value="ECO:0007669"/>
    <property type="project" value="InterPro"/>
</dbReference>
<keyword evidence="1 3" id="KW-0479">Metal-binding</keyword>
<proteinExistence type="predicted"/>
<name>A0A4R2LAJ7_9FIRM</name>
<dbReference type="RefSeq" id="WP_132092126.1">
    <property type="nucleotide sequence ID" value="NZ_JANKAQ010000009.1"/>
</dbReference>
<dbReference type="NCBIfam" id="TIGR00010">
    <property type="entry name" value="YchF/TatD family DNA exonuclease"/>
    <property type="match status" value="1"/>
</dbReference>
<dbReference type="InterPro" id="IPR015991">
    <property type="entry name" value="TatD/YcfH-like"/>
</dbReference>
<dbReference type="Pfam" id="PF01026">
    <property type="entry name" value="TatD_DNase"/>
    <property type="match status" value="1"/>
</dbReference>
<feature type="binding site" evidence="3">
    <location>
        <position position="135"/>
    </location>
    <ligand>
        <name>a divalent metal cation</name>
        <dbReference type="ChEBI" id="CHEBI:60240"/>
        <label>2</label>
    </ligand>
</feature>
<dbReference type="Proteomes" id="UP000295711">
    <property type="component" value="Unassembled WGS sequence"/>
</dbReference>
<protein>
    <submittedName>
        <fullName evidence="4">TatD DNase family protein</fullName>
    </submittedName>
</protein>
<keyword evidence="5" id="KW-1185">Reference proteome</keyword>
<dbReference type="Gene3D" id="3.20.20.140">
    <property type="entry name" value="Metal-dependent hydrolases"/>
    <property type="match status" value="1"/>
</dbReference>
<feature type="binding site" evidence="3">
    <location>
        <position position="160"/>
    </location>
    <ligand>
        <name>a divalent metal cation</name>
        <dbReference type="ChEBI" id="CHEBI:60240"/>
        <label>2</label>
    </ligand>
</feature>
<dbReference type="EMBL" id="SLXA01000008">
    <property type="protein sequence ID" value="TCO84336.1"/>
    <property type="molecule type" value="Genomic_DNA"/>
</dbReference>
<evidence type="ECO:0000256" key="2">
    <source>
        <dbReference type="ARBA" id="ARBA00022801"/>
    </source>
</evidence>
<reference evidence="4 5" key="1">
    <citation type="submission" date="2019-03" db="EMBL/GenBank/DDBJ databases">
        <title>Genomic Encyclopedia of Type Strains, Phase IV (KMG-IV): sequencing the most valuable type-strain genomes for metagenomic binning, comparative biology and taxonomic classification.</title>
        <authorList>
            <person name="Goeker M."/>
        </authorList>
    </citation>
    <scope>NUCLEOTIDE SEQUENCE [LARGE SCALE GENOMIC DNA]</scope>
    <source>
        <strain evidence="4 5">DSM 28559</strain>
    </source>
</reference>
<dbReference type="OrthoDB" id="9810005at2"/>
<evidence type="ECO:0000313" key="4">
    <source>
        <dbReference type="EMBL" id="TCO84336.1"/>
    </source>
</evidence>
<feature type="binding site" evidence="3">
    <location>
        <position position="6"/>
    </location>
    <ligand>
        <name>a divalent metal cation</name>
        <dbReference type="ChEBI" id="CHEBI:60240"/>
        <label>1</label>
    </ligand>
</feature>
<evidence type="ECO:0000256" key="3">
    <source>
        <dbReference type="PIRSR" id="PIRSR005902-1"/>
    </source>
</evidence>
<dbReference type="PIRSF" id="PIRSF005902">
    <property type="entry name" value="DNase_TatD"/>
    <property type="match status" value="1"/>
</dbReference>
<keyword evidence="2" id="KW-0378">Hydrolase</keyword>
<gene>
    <name evidence="4" type="ORF">EV212_10896</name>
</gene>
<comment type="caution">
    <text evidence="4">The sequence shown here is derived from an EMBL/GenBank/DDBJ whole genome shotgun (WGS) entry which is preliminary data.</text>
</comment>
<dbReference type="InterPro" id="IPR001130">
    <property type="entry name" value="TatD-like"/>
</dbReference>
<sequence>MIFDTHAHYDDRKFDADREELIKQLQVSGIGRVVDIGADIDSTRRAVALAKQYDFIYAAAGVHPSDVDCLDERSFQWLTCLVEESVEEQGKIVAVGEIGLDYYWEKDPEQREKQKHWFEKQMELARKTGLPVVIHSREAAKDTWDMMNGLKCEDIGGVIHCYSYSVEMARNYLNKGFYLGIGGVITYKNARVLKDVVQYAPMDRIVLETDCPYLAPEPHRGKRNSSLNLPYVIETISQLKGIPADEVEAVTWENGKNMYRMSKLMFS</sequence>
<evidence type="ECO:0000313" key="5">
    <source>
        <dbReference type="Proteomes" id="UP000295711"/>
    </source>
</evidence>
<dbReference type="AlphaFoldDB" id="A0A4R2LAJ7"/>
<feature type="binding site" evidence="3">
    <location>
        <position position="97"/>
    </location>
    <ligand>
        <name>a divalent metal cation</name>
        <dbReference type="ChEBI" id="CHEBI:60240"/>
        <label>1</label>
    </ligand>
</feature>
<dbReference type="SUPFAM" id="SSF51556">
    <property type="entry name" value="Metallo-dependent hydrolases"/>
    <property type="match status" value="1"/>
</dbReference>
<dbReference type="PANTHER" id="PTHR46124">
    <property type="entry name" value="D-AMINOACYL-TRNA DEACYLASE"/>
    <property type="match status" value="1"/>
</dbReference>
<dbReference type="InterPro" id="IPR032466">
    <property type="entry name" value="Metal_Hydrolase"/>
</dbReference>
<evidence type="ECO:0000256" key="1">
    <source>
        <dbReference type="ARBA" id="ARBA00022723"/>
    </source>
</evidence>
<dbReference type="FunFam" id="3.20.20.140:FF:000005">
    <property type="entry name" value="TatD family hydrolase"/>
    <property type="match status" value="1"/>
</dbReference>
<dbReference type="GO" id="GO:0046872">
    <property type="term" value="F:metal ion binding"/>
    <property type="evidence" value="ECO:0007669"/>
    <property type="project" value="UniProtKB-KW"/>
</dbReference>